<dbReference type="InterPro" id="IPR020631">
    <property type="entry name" value="THF_DH/CycHdrlase_NAD-bd_dom"/>
</dbReference>
<name>A0AAX2A3T7_9BACT</name>
<dbReference type="PROSITE" id="PS00767">
    <property type="entry name" value="THF_DHG_CYH_2"/>
    <property type="match status" value="1"/>
</dbReference>
<dbReference type="AlphaFoldDB" id="A0AAX2A3T7"/>
<dbReference type="EC" id="3.5.4.9" evidence="1"/>
<evidence type="ECO:0000259" key="4">
    <source>
        <dbReference type="Pfam" id="PF02882"/>
    </source>
</evidence>
<feature type="domain" description="Tetrahydrofolate dehydrogenase/cyclohydrolase NAD(P)-binding" evidence="4">
    <location>
        <begin position="2"/>
        <end position="66"/>
    </location>
</feature>
<dbReference type="PANTHER" id="PTHR48099">
    <property type="entry name" value="C-1-TETRAHYDROFOLATE SYNTHASE, CYTOPLASMIC-RELATED"/>
    <property type="match status" value="1"/>
</dbReference>
<organism evidence="5 6">
    <name type="scientific">Halarcobacter bivalviorum</name>
    <dbReference type="NCBI Taxonomy" id="663364"/>
    <lineage>
        <taxon>Bacteria</taxon>
        <taxon>Pseudomonadati</taxon>
        <taxon>Campylobacterota</taxon>
        <taxon>Epsilonproteobacteria</taxon>
        <taxon>Campylobacterales</taxon>
        <taxon>Arcobacteraceae</taxon>
        <taxon>Halarcobacter</taxon>
    </lineage>
</organism>
<dbReference type="PANTHER" id="PTHR48099:SF5">
    <property type="entry name" value="C-1-TETRAHYDROFOLATE SYNTHASE, CYTOPLASMIC"/>
    <property type="match status" value="1"/>
</dbReference>
<dbReference type="SUPFAM" id="SSF51735">
    <property type="entry name" value="NAD(P)-binding Rossmann-fold domains"/>
    <property type="match status" value="1"/>
</dbReference>
<dbReference type="PRINTS" id="PR00085">
    <property type="entry name" value="THFDHDRGNASE"/>
</dbReference>
<dbReference type="GO" id="GO:0035999">
    <property type="term" value="P:tetrahydrofolate interconversion"/>
    <property type="evidence" value="ECO:0007669"/>
    <property type="project" value="TreeGrafter"/>
</dbReference>
<protein>
    <recommendedName>
        <fullName evidence="1">methenyltetrahydrofolate cyclohydrolase</fullName>
        <ecNumber evidence="1">3.5.4.9</ecNumber>
    </recommendedName>
</protein>
<dbReference type="Pfam" id="PF02882">
    <property type="entry name" value="THF_DHG_CYH_C"/>
    <property type="match status" value="1"/>
</dbReference>
<dbReference type="GO" id="GO:0004477">
    <property type="term" value="F:methenyltetrahydrofolate cyclohydrolase activity"/>
    <property type="evidence" value="ECO:0007669"/>
    <property type="project" value="UniProtKB-EC"/>
</dbReference>
<accession>A0AAX2A3T7</accession>
<dbReference type="InterPro" id="IPR036291">
    <property type="entry name" value="NAD(P)-bd_dom_sf"/>
</dbReference>
<keyword evidence="3 5" id="KW-0560">Oxidoreductase</keyword>
<evidence type="ECO:0000256" key="3">
    <source>
        <dbReference type="ARBA" id="ARBA00023002"/>
    </source>
</evidence>
<dbReference type="GO" id="GO:0005829">
    <property type="term" value="C:cytosol"/>
    <property type="evidence" value="ECO:0007669"/>
    <property type="project" value="TreeGrafter"/>
</dbReference>
<feature type="non-terminal residue" evidence="5">
    <location>
        <position position="1"/>
    </location>
</feature>
<dbReference type="Gene3D" id="3.40.50.720">
    <property type="entry name" value="NAD(P)-binding Rossmann-like Domain"/>
    <property type="match status" value="1"/>
</dbReference>
<evidence type="ECO:0000256" key="2">
    <source>
        <dbReference type="ARBA" id="ARBA00022801"/>
    </source>
</evidence>
<proteinExistence type="predicted"/>
<reference evidence="5 6" key="1">
    <citation type="submission" date="2017-10" db="EMBL/GenBank/DDBJ databases">
        <title>Genomics of the genus Arcobacter.</title>
        <authorList>
            <person name="Perez-Cataluna A."/>
            <person name="Figueras M.J."/>
        </authorList>
    </citation>
    <scope>NUCLEOTIDE SEQUENCE [LARGE SCALE GENOMIC DNA]</scope>
    <source>
        <strain evidence="5 6">CECT 7835</strain>
    </source>
</reference>
<gene>
    <name evidence="5" type="ORF">CRV05_13405</name>
</gene>
<dbReference type="Proteomes" id="UP000289193">
    <property type="component" value="Unassembled WGS sequence"/>
</dbReference>
<evidence type="ECO:0000256" key="1">
    <source>
        <dbReference type="ARBA" id="ARBA00012776"/>
    </source>
</evidence>
<comment type="caution">
    <text evidence="5">The sequence shown here is derived from an EMBL/GenBank/DDBJ whole genome shotgun (WGS) entry which is preliminary data.</text>
</comment>
<sequence>LKEDMVKDGAVVIDVGINRLDTGKLVGDADFEGLKNKCSFLTPVPGGVGPMTIAMLLKNTIKASKLRDKRESK</sequence>
<dbReference type="InterPro" id="IPR020867">
    <property type="entry name" value="THF_DH/CycHdrlase_CS"/>
</dbReference>
<keyword evidence="6" id="KW-1185">Reference proteome</keyword>
<dbReference type="GO" id="GO:0004488">
    <property type="term" value="F:methylenetetrahydrofolate dehydrogenase (NADP+) activity"/>
    <property type="evidence" value="ECO:0007669"/>
    <property type="project" value="InterPro"/>
</dbReference>
<evidence type="ECO:0000313" key="5">
    <source>
        <dbReference type="EMBL" id="RXK08809.1"/>
    </source>
</evidence>
<dbReference type="InterPro" id="IPR000672">
    <property type="entry name" value="THF_DH/CycHdrlase"/>
</dbReference>
<dbReference type="EMBL" id="PDKM01000038">
    <property type="protein sequence ID" value="RXK08809.1"/>
    <property type="molecule type" value="Genomic_DNA"/>
</dbReference>
<keyword evidence="2 5" id="KW-0378">Hydrolase</keyword>
<evidence type="ECO:0000313" key="6">
    <source>
        <dbReference type="Proteomes" id="UP000289193"/>
    </source>
</evidence>